<name>A0ABW1TPV9_9BURK</name>
<sequence>MTTPAGKAPKQAVEAPAGLPAQLFRDQKAWAAWLQANHSASPGIWLRIAKKAADITSVSYAEALDTALCYGWIDGHKKSADESSYLQRFTPRAVRSTWSKINCAKALALIASGDMKAAGLHEIERAKKDGRWEAAYDSQRNIAIPDDLAAALAAAPHAQAFFAALDSQNRYAILFRLQTAKKAETRLKRLNTFIAMLERHETLHPVRKNQARQP</sequence>
<accession>A0ABW1TPV9</accession>
<proteinExistence type="predicted"/>
<organism evidence="1 2">
    <name type="scientific">Polaromonas aquatica</name>
    <dbReference type="NCBI Taxonomy" id="332657"/>
    <lineage>
        <taxon>Bacteria</taxon>
        <taxon>Pseudomonadati</taxon>
        <taxon>Pseudomonadota</taxon>
        <taxon>Betaproteobacteria</taxon>
        <taxon>Burkholderiales</taxon>
        <taxon>Comamonadaceae</taxon>
        <taxon>Polaromonas</taxon>
    </lineage>
</organism>
<comment type="caution">
    <text evidence="1">The sequence shown here is derived from an EMBL/GenBank/DDBJ whole genome shotgun (WGS) entry which is preliminary data.</text>
</comment>
<reference evidence="2" key="1">
    <citation type="journal article" date="2019" name="Int. J. Syst. Evol. Microbiol.">
        <title>The Global Catalogue of Microorganisms (GCM) 10K type strain sequencing project: providing services to taxonomists for standard genome sequencing and annotation.</title>
        <authorList>
            <consortium name="The Broad Institute Genomics Platform"/>
            <consortium name="The Broad Institute Genome Sequencing Center for Infectious Disease"/>
            <person name="Wu L."/>
            <person name="Ma J."/>
        </authorList>
    </citation>
    <scope>NUCLEOTIDE SEQUENCE [LARGE SCALE GENOMIC DNA]</scope>
    <source>
        <strain evidence="2">CCUG 39402</strain>
    </source>
</reference>
<dbReference type="EMBL" id="JBHSRS010000001">
    <property type="protein sequence ID" value="MFC6279631.1"/>
    <property type="molecule type" value="Genomic_DNA"/>
</dbReference>
<dbReference type="Pfam" id="PF13376">
    <property type="entry name" value="OmdA"/>
    <property type="match status" value="1"/>
</dbReference>
<gene>
    <name evidence="1" type="ORF">ACFQND_00065</name>
</gene>
<dbReference type="RefSeq" id="WP_371434773.1">
    <property type="nucleotide sequence ID" value="NZ_JBHSRS010000001.1"/>
</dbReference>
<evidence type="ECO:0000313" key="2">
    <source>
        <dbReference type="Proteomes" id="UP001596270"/>
    </source>
</evidence>
<keyword evidence="2" id="KW-1185">Reference proteome</keyword>
<protein>
    <submittedName>
        <fullName evidence="1">YdeI family protein</fullName>
    </submittedName>
</protein>
<dbReference type="Proteomes" id="UP001596270">
    <property type="component" value="Unassembled WGS sequence"/>
</dbReference>
<evidence type="ECO:0000313" key="1">
    <source>
        <dbReference type="EMBL" id="MFC6279631.1"/>
    </source>
</evidence>